<keyword evidence="4" id="KW-0342">GTP-binding</keyword>
<dbReference type="PANTHER" id="PTHR42708">
    <property type="entry name" value="ATP/GTP-BINDING PROTEIN-RELATED"/>
    <property type="match status" value="1"/>
</dbReference>
<gene>
    <name evidence="5" type="ORF">AB0C36_21095</name>
</gene>
<keyword evidence="3" id="KW-0378">Hydrolase</keyword>
<sequence length="196" mass="20807">MASSASERGYLPDGARSVKIVVLGAFGVGKTTFVGTVSEMRPLRTEERLTRAGELVDDVAVDTKSTTTVAMDFGRRTLAGGIVVYLFGAPGQPRFAAMIRSLLTGALGGLVLVDTRHIDRSYASIDLLEEAGVPYVVAVNTFSESPGYSEAVLRDALTLPDDRPLVFVDARTMQSAKHALVALVTDILRPAGSHTP</sequence>
<evidence type="ECO:0000256" key="3">
    <source>
        <dbReference type="ARBA" id="ARBA00022801"/>
    </source>
</evidence>
<protein>
    <submittedName>
        <fullName evidence="5">ATP/GTP-binding protein</fullName>
    </submittedName>
</protein>
<dbReference type="PANTHER" id="PTHR42708:SF1">
    <property type="entry name" value="GLIDING MOTILITY PROTEIN MGLA"/>
    <property type="match status" value="1"/>
</dbReference>
<keyword evidence="6" id="KW-1185">Reference proteome</keyword>
<dbReference type="EMBL" id="JBEZFP010000054">
    <property type="protein sequence ID" value="MEU8136000.1"/>
    <property type="molecule type" value="Genomic_DNA"/>
</dbReference>
<keyword evidence="2" id="KW-0547">Nucleotide-binding</keyword>
<proteinExistence type="inferred from homology"/>
<comment type="similarity">
    <text evidence="1">Belongs to the GPN-loop GTPase family.</text>
</comment>
<evidence type="ECO:0000313" key="6">
    <source>
        <dbReference type="Proteomes" id="UP001551482"/>
    </source>
</evidence>
<evidence type="ECO:0000256" key="1">
    <source>
        <dbReference type="ARBA" id="ARBA00005290"/>
    </source>
</evidence>
<dbReference type="Proteomes" id="UP001551482">
    <property type="component" value="Unassembled WGS sequence"/>
</dbReference>
<evidence type="ECO:0000313" key="5">
    <source>
        <dbReference type="EMBL" id="MEU8136000.1"/>
    </source>
</evidence>
<evidence type="ECO:0000256" key="2">
    <source>
        <dbReference type="ARBA" id="ARBA00022741"/>
    </source>
</evidence>
<accession>A0ABV3DJS4</accession>
<dbReference type="InterPro" id="IPR027417">
    <property type="entry name" value="P-loop_NTPase"/>
</dbReference>
<dbReference type="InterPro" id="IPR052705">
    <property type="entry name" value="Gliding_Motility_GTPase"/>
</dbReference>
<dbReference type="Gene3D" id="3.40.50.300">
    <property type="entry name" value="P-loop containing nucleotide triphosphate hydrolases"/>
    <property type="match status" value="1"/>
</dbReference>
<evidence type="ECO:0000256" key="4">
    <source>
        <dbReference type="ARBA" id="ARBA00023134"/>
    </source>
</evidence>
<dbReference type="RefSeq" id="WP_358356191.1">
    <property type="nucleotide sequence ID" value="NZ_JBEZFP010000054.1"/>
</dbReference>
<name>A0ABV3DJS4_9ACTN</name>
<dbReference type="Pfam" id="PF03029">
    <property type="entry name" value="ATP_bind_1"/>
    <property type="match status" value="1"/>
</dbReference>
<organism evidence="5 6">
    <name type="scientific">Streptodolium elevatio</name>
    <dbReference type="NCBI Taxonomy" id="3157996"/>
    <lineage>
        <taxon>Bacteria</taxon>
        <taxon>Bacillati</taxon>
        <taxon>Actinomycetota</taxon>
        <taxon>Actinomycetes</taxon>
        <taxon>Kitasatosporales</taxon>
        <taxon>Streptomycetaceae</taxon>
        <taxon>Streptodolium</taxon>
    </lineage>
</organism>
<dbReference type="InterPro" id="IPR004130">
    <property type="entry name" value="Gpn"/>
</dbReference>
<dbReference type="CDD" id="cd00882">
    <property type="entry name" value="Ras_like_GTPase"/>
    <property type="match status" value="1"/>
</dbReference>
<comment type="caution">
    <text evidence="5">The sequence shown here is derived from an EMBL/GenBank/DDBJ whole genome shotgun (WGS) entry which is preliminary data.</text>
</comment>
<reference evidence="5 6" key="1">
    <citation type="submission" date="2024-06" db="EMBL/GenBank/DDBJ databases">
        <title>The Natural Products Discovery Center: Release of the First 8490 Sequenced Strains for Exploring Actinobacteria Biosynthetic Diversity.</title>
        <authorList>
            <person name="Kalkreuter E."/>
            <person name="Kautsar S.A."/>
            <person name="Yang D."/>
            <person name="Bader C.D."/>
            <person name="Teijaro C.N."/>
            <person name="Fluegel L."/>
            <person name="Davis C.M."/>
            <person name="Simpson J.R."/>
            <person name="Lauterbach L."/>
            <person name="Steele A.D."/>
            <person name="Gui C."/>
            <person name="Meng S."/>
            <person name="Li G."/>
            <person name="Viehrig K."/>
            <person name="Ye F."/>
            <person name="Su P."/>
            <person name="Kiefer A.F."/>
            <person name="Nichols A."/>
            <person name="Cepeda A.J."/>
            <person name="Yan W."/>
            <person name="Fan B."/>
            <person name="Jiang Y."/>
            <person name="Adhikari A."/>
            <person name="Zheng C.-J."/>
            <person name="Schuster L."/>
            <person name="Cowan T.M."/>
            <person name="Smanski M.J."/>
            <person name="Chevrette M.G."/>
            <person name="De Carvalho L.P.S."/>
            <person name="Shen B."/>
        </authorList>
    </citation>
    <scope>NUCLEOTIDE SEQUENCE [LARGE SCALE GENOMIC DNA]</scope>
    <source>
        <strain evidence="5 6">NPDC048946</strain>
    </source>
</reference>
<dbReference type="SUPFAM" id="SSF52540">
    <property type="entry name" value="P-loop containing nucleoside triphosphate hydrolases"/>
    <property type="match status" value="1"/>
</dbReference>